<protein>
    <submittedName>
        <fullName evidence="1">Haemagluttinin:Filamentous haemagglutinin-like</fullName>
    </submittedName>
</protein>
<dbReference type="Gene3D" id="2.160.20.10">
    <property type="entry name" value="Single-stranded right-handed beta-helix, Pectin lyase-like"/>
    <property type="match status" value="2"/>
</dbReference>
<dbReference type="InterPro" id="IPR012334">
    <property type="entry name" value="Pectin_lyas_fold"/>
</dbReference>
<dbReference type="AlphaFoldDB" id="A0A6C2YWG4"/>
<dbReference type="InParanoid" id="A0A6C2YWG4"/>
<proteinExistence type="predicted"/>
<dbReference type="EMBL" id="LR586016">
    <property type="protein sequence ID" value="VIP05707.1"/>
    <property type="molecule type" value="Genomic_DNA"/>
</dbReference>
<dbReference type="InterPro" id="IPR011050">
    <property type="entry name" value="Pectin_lyase_fold/virulence"/>
</dbReference>
<dbReference type="EMBL" id="LR593887">
    <property type="protein sequence ID" value="VTS08770.1"/>
    <property type="molecule type" value="Genomic_DNA"/>
</dbReference>
<sequence>MWSQSLIRRWLARVSQSQSTQQPRRQAPLVGKLETLEDRSVPAMLVYVDDDWVGTTPGADPDAAGPATAFGTDAFATIQAAIDKVSVGGTVIVNDGTYTEAITIPKNLSLLSVNGRATTTIQGLANLNTINVNPGSSGVTIGGVGKGFTIIGTDNNSPGLERAAVYFTGSHSNATIEDNEIRAGGEAGLVTEFGLAISNFVITGNEFSGTTFVGAKAGGSGFGTQFTEANVPRQLVVMGDGGGAVDAKATNVTFTNNVISGTAGGLNASNQEQGNNLVTLDVSNSTISGNTFDGTTTRFGTSLRVRRPGTTITGNIFNSDGLSVATGHLFTQNISQSLADLIADNTFDRAAYVQGQTTGTISNSLINLAAGAPANSVILATAGTFKGDIGVKADVTLQGAPSNASIIEGKVTFFTTADGATLDGFTVNPGVGKQGIYLNANVQGISVLNNIVTANGDEALETEGDVDNLTVSGNLFQGTTTGPLVYINGAASLGMANATSNVVISSNTFAGSVGGGTLLGLESSGGSITDNDFTGTTSYAALEIWASGHTVTGNTITPDGSGTGILISKNANSTGGLVLGLGNFVSGGIEAADGTELTLATDQSIVGNVSVGGKLEVKAAAVIDGDLSFGAMSNFAIDLGTDGKFSPVTVSGSLTIADGAKVGLAGTHVPTAGGKFTLIDAAGPATGNFNVGSPIGALELQQGHATEFNTVQLWADYSDGFQLANIDSAEVPSVLFVTSSPTNESYVPGDKFQIQVRFSERVNVTSVPRLALNNGATAIYTSGSGTNTLTFEYAVDLGQTTASLDYNSSSSLILLGGVFIRGAATPAQSANLTLPAPGTTGSLADTTNISIVAGAPVIQSITTPAGMGLYGPGSDIYIDVGFSSSVFLIGSPVLTTLQGNATYVSGSGTNTLRFVYRVLLASQSQDPLTVTGLALNGGSITNLAGESVVTNSGLFPTAFTGVVVGIPGPSVTGVSVTSPLGTYVNNQQLRIRVTFNETVQLTAGTVGLLLDFNGDNTPDATASLVSGLGTGSLTFNYTVVAPLNVSNIRVLGLSVSGGQLVSVLTGNAATTTFEPVTLQGVSINAPGTLVTGVSRGPFTPIGTYQDGQTIRIRVSFSATMLASGTPRLVLSNGGIATYSSGNGTGTLTFLYVVQPSDLATNDLRVTGFNFANGTLTPAVGNPPLDVSSLGAGITVPGVTIA</sequence>
<dbReference type="InterPro" id="IPR006626">
    <property type="entry name" value="PbH1"/>
</dbReference>
<evidence type="ECO:0000313" key="2">
    <source>
        <dbReference type="Proteomes" id="UP000464378"/>
    </source>
</evidence>
<dbReference type="KEGG" id="tim:GMBLW1_34860"/>
<dbReference type="Proteomes" id="UP000464378">
    <property type="component" value="Chromosome"/>
</dbReference>
<dbReference type="SMART" id="SM00710">
    <property type="entry name" value="PbH1"/>
    <property type="match status" value="10"/>
</dbReference>
<name>A0A6C2YWG4_9BACT</name>
<gene>
    <name evidence="1" type="ORF">GMBLW1_34860</name>
</gene>
<evidence type="ECO:0000313" key="1">
    <source>
        <dbReference type="EMBL" id="VIP05707.1"/>
    </source>
</evidence>
<organism evidence="1">
    <name type="scientific">Tuwongella immobilis</name>
    <dbReference type="NCBI Taxonomy" id="692036"/>
    <lineage>
        <taxon>Bacteria</taxon>
        <taxon>Pseudomonadati</taxon>
        <taxon>Planctomycetota</taxon>
        <taxon>Planctomycetia</taxon>
        <taxon>Gemmatales</taxon>
        <taxon>Gemmataceae</taxon>
        <taxon>Tuwongella</taxon>
    </lineage>
</organism>
<reference evidence="1" key="1">
    <citation type="submission" date="2019-04" db="EMBL/GenBank/DDBJ databases">
        <authorList>
            <consortium name="Science for Life Laboratories"/>
        </authorList>
    </citation>
    <scope>NUCLEOTIDE SEQUENCE</scope>
    <source>
        <strain evidence="1">MBLW1</strain>
    </source>
</reference>
<dbReference type="SUPFAM" id="SSF51126">
    <property type="entry name" value="Pectin lyase-like"/>
    <property type="match status" value="2"/>
</dbReference>
<accession>A0A6C2YWG4</accession>
<dbReference type="RefSeq" id="WP_162660882.1">
    <property type="nucleotide sequence ID" value="NZ_LR593887.1"/>
</dbReference>
<keyword evidence="2" id="KW-1185">Reference proteome</keyword>